<dbReference type="GO" id="GO:0005737">
    <property type="term" value="C:cytoplasm"/>
    <property type="evidence" value="ECO:0007669"/>
    <property type="project" value="UniProtKB-SubCell"/>
</dbReference>
<evidence type="ECO:0000256" key="4">
    <source>
        <dbReference type="ARBA" id="ARBA00022917"/>
    </source>
</evidence>
<comment type="subcellular location">
    <subcellularLocation>
        <location evidence="1 5">Cytoplasm</location>
    </subcellularLocation>
</comment>
<dbReference type="SUPFAM" id="SSF55194">
    <property type="entry name" value="Ribosome recycling factor, RRF"/>
    <property type="match status" value="1"/>
</dbReference>
<accession>A0A542XCZ4</accession>
<dbReference type="HAMAP" id="MF_00040">
    <property type="entry name" value="RRF"/>
    <property type="match status" value="1"/>
</dbReference>
<dbReference type="FunFam" id="1.10.132.20:FF:000001">
    <property type="entry name" value="Ribosome-recycling factor"/>
    <property type="match status" value="1"/>
</dbReference>
<evidence type="ECO:0000256" key="1">
    <source>
        <dbReference type="ARBA" id="ARBA00004496"/>
    </source>
</evidence>
<evidence type="ECO:0000313" key="8">
    <source>
        <dbReference type="Proteomes" id="UP000318336"/>
    </source>
</evidence>
<dbReference type="Gene3D" id="3.30.1360.40">
    <property type="match status" value="1"/>
</dbReference>
<comment type="caution">
    <text evidence="7">The sequence shown here is derived from an EMBL/GenBank/DDBJ whole genome shotgun (WGS) entry which is preliminary data.</text>
</comment>
<dbReference type="Gene3D" id="1.10.132.20">
    <property type="entry name" value="Ribosome-recycling factor"/>
    <property type="match status" value="1"/>
</dbReference>
<dbReference type="CDD" id="cd00520">
    <property type="entry name" value="RRF"/>
    <property type="match status" value="1"/>
</dbReference>
<dbReference type="InterPro" id="IPR002661">
    <property type="entry name" value="Ribosome_recyc_fac"/>
</dbReference>
<feature type="domain" description="Ribosome recycling factor" evidence="6">
    <location>
        <begin position="24"/>
        <end position="186"/>
    </location>
</feature>
<name>A0A542XCZ4_9MICO</name>
<organism evidence="7 8">
    <name type="scientific">Barrientosiimonas humi</name>
    <dbReference type="NCBI Taxonomy" id="999931"/>
    <lineage>
        <taxon>Bacteria</taxon>
        <taxon>Bacillati</taxon>
        <taxon>Actinomycetota</taxon>
        <taxon>Actinomycetes</taxon>
        <taxon>Micrococcales</taxon>
        <taxon>Dermacoccaceae</taxon>
        <taxon>Barrientosiimonas</taxon>
    </lineage>
</organism>
<evidence type="ECO:0000256" key="2">
    <source>
        <dbReference type="ARBA" id="ARBA00005912"/>
    </source>
</evidence>
<dbReference type="Pfam" id="PF01765">
    <property type="entry name" value="RRF"/>
    <property type="match status" value="1"/>
</dbReference>
<dbReference type="Proteomes" id="UP000318336">
    <property type="component" value="Unassembled WGS sequence"/>
</dbReference>
<comment type="similarity">
    <text evidence="2 5">Belongs to the RRF family.</text>
</comment>
<dbReference type="OrthoDB" id="9804006at2"/>
<keyword evidence="3 5" id="KW-0963">Cytoplasm</keyword>
<dbReference type="RefSeq" id="WP_142005684.1">
    <property type="nucleotide sequence ID" value="NZ_CAJTBP010000001.1"/>
</dbReference>
<dbReference type="PANTHER" id="PTHR20982:SF3">
    <property type="entry name" value="MITOCHONDRIAL RIBOSOME RECYCLING FACTOR PSEUDO 1"/>
    <property type="match status" value="1"/>
</dbReference>
<comment type="function">
    <text evidence="5">Responsible for the release of ribosomes from messenger RNA at the termination of protein biosynthesis. May increase the efficiency of translation by recycling ribosomes from one round of translation to another.</text>
</comment>
<evidence type="ECO:0000259" key="6">
    <source>
        <dbReference type="Pfam" id="PF01765"/>
    </source>
</evidence>
<proteinExistence type="inferred from homology"/>
<dbReference type="InterPro" id="IPR023584">
    <property type="entry name" value="Ribosome_recyc_fac_dom"/>
</dbReference>
<keyword evidence="8" id="KW-1185">Reference proteome</keyword>
<evidence type="ECO:0000313" key="7">
    <source>
        <dbReference type="EMBL" id="TQL33701.1"/>
    </source>
</evidence>
<dbReference type="GO" id="GO:0006415">
    <property type="term" value="P:translational termination"/>
    <property type="evidence" value="ECO:0007669"/>
    <property type="project" value="UniProtKB-UniRule"/>
</dbReference>
<dbReference type="GO" id="GO:0043023">
    <property type="term" value="F:ribosomal large subunit binding"/>
    <property type="evidence" value="ECO:0007669"/>
    <property type="project" value="TreeGrafter"/>
</dbReference>
<evidence type="ECO:0000256" key="3">
    <source>
        <dbReference type="ARBA" id="ARBA00022490"/>
    </source>
</evidence>
<gene>
    <name evidence="5" type="primary">frr</name>
    <name evidence="7" type="ORF">FB554_1852</name>
</gene>
<dbReference type="EMBL" id="VFOK01000001">
    <property type="protein sequence ID" value="TQL33701.1"/>
    <property type="molecule type" value="Genomic_DNA"/>
</dbReference>
<dbReference type="AlphaFoldDB" id="A0A542XCZ4"/>
<dbReference type="FunFam" id="3.30.1360.40:FF:000001">
    <property type="entry name" value="Ribosome-recycling factor"/>
    <property type="match status" value="1"/>
</dbReference>
<protein>
    <recommendedName>
        <fullName evidence="5">Ribosome-recycling factor</fullName>
        <shortName evidence="5">RRF</shortName>
    </recommendedName>
    <alternativeName>
        <fullName evidence="5">Ribosome-releasing factor</fullName>
    </alternativeName>
</protein>
<dbReference type="InterPro" id="IPR036191">
    <property type="entry name" value="RRF_sf"/>
</dbReference>
<reference evidence="7 8" key="1">
    <citation type="submission" date="2019-06" db="EMBL/GenBank/DDBJ databases">
        <title>Sequencing the genomes of 1000 actinobacteria strains.</title>
        <authorList>
            <person name="Klenk H.-P."/>
        </authorList>
    </citation>
    <scope>NUCLEOTIDE SEQUENCE [LARGE SCALE GENOMIC DNA]</scope>
    <source>
        <strain evidence="7 8">DSM 24617</strain>
    </source>
</reference>
<evidence type="ECO:0000256" key="5">
    <source>
        <dbReference type="HAMAP-Rule" id="MF_00040"/>
    </source>
</evidence>
<dbReference type="PANTHER" id="PTHR20982">
    <property type="entry name" value="RIBOSOME RECYCLING FACTOR"/>
    <property type="match status" value="1"/>
</dbReference>
<sequence length="188" mass="21138">MDGSIEESLLEAEEKMEKAVEVAKEDLAGIRTGRANAGMFNKLEVDYYGAPTPLQQLASFQTPEARTILIQPFDKGSMAAIEKALRESDLGVNPSNDGNLIRIVLPQLTEERRRDYIKLARQKGEDAKVSVRNIRRKAKDEIDRFVKDGDVGEDDGNRAEKDLDGLTKKHVDQVDELLKRKETELLEV</sequence>
<keyword evidence="4 5" id="KW-0648">Protein biosynthesis</keyword>
<dbReference type="NCBIfam" id="TIGR00496">
    <property type="entry name" value="frr"/>
    <property type="match status" value="1"/>
</dbReference>